<evidence type="ECO:0000256" key="1">
    <source>
        <dbReference type="ARBA" id="ARBA00000085"/>
    </source>
</evidence>
<dbReference type="PANTHER" id="PTHR45453">
    <property type="entry name" value="PHOSPHATE REGULON SENSOR PROTEIN PHOR"/>
    <property type="match status" value="1"/>
</dbReference>
<dbReference type="GO" id="GO:0000155">
    <property type="term" value="F:phosphorelay sensor kinase activity"/>
    <property type="evidence" value="ECO:0007669"/>
    <property type="project" value="InterPro"/>
</dbReference>
<dbReference type="PROSITE" id="PS50885">
    <property type="entry name" value="HAMP"/>
    <property type="match status" value="1"/>
</dbReference>
<dbReference type="InterPro" id="IPR036097">
    <property type="entry name" value="HisK_dim/P_sf"/>
</dbReference>
<evidence type="ECO:0000256" key="6">
    <source>
        <dbReference type="ARBA" id="ARBA00022777"/>
    </source>
</evidence>
<keyword evidence="8" id="KW-1133">Transmembrane helix</keyword>
<keyword evidence="8" id="KW-0812">Transmembrane</keyword>
<feature type="domain" description="HAMP" evidence="10">
    <location>
        <begin position="190"/>
        <end position="243"/>
    </location>
</feature>
<dbReference type="CDD" id="cd00082">
    <property type="entry name" value="HisKA"/>
    <property type="match status" value="1"/>
</dbReference>
<dbReference type="CDD" id="cd00075">
    <property type="entry name" value="HATPase"/>
    <property type="match status" value="1"/>
</dbReference>
<dbReference type="GO" id="GO:0004721">
    <property type="term" value="F:phosphoprotein phosphatase activity"/>
    <property type="evidence" value="ECO:0007669"/>
    <property type="project" value="TreeGrafter"/>
</dbReference>
<protein>
    <recommendedName>
        <fullName evidence="3">histidine kinase</fullName>
        <ecNumber evidence="3">2.7.13.3</ecNumber>
    </recommendedName>
</protein>
<dbReference type="PROSITE" id="PS50109">
    <property type="entry name" value="HIS_KIN"/>
    <property type="match status" value="1"/>
</dbReference>
<dbReference type="EC" id="2.7.13.3" evidence="3"/>
<dbReference type="Gene3D" id="6.10.340.10">
    <property type="match status" value="1"/>
</dbReference>
<dbReference type="OrthoDB" id="9786919at2"/>
<dbReference type="SUPFAM" id="SSF55874">
    <property type="entry name" value="ATPase domain of HSP90 chaperone/DNA topoisomerase II/histidine kinase"/>
    <property type="match status" value="1"/>
</dbReference>
<dbReference type="SUPFAM" id="SSF158472">
    <property type="entry name" value="HAMP domain-like"/>
    <property type="match status" value="1"/>
</dbReference>
<evidence type="ECO:0000256" key="8">
    <source>
        <dbReference type="SAM" id="Phobius"/>
    </source>
</evidence>
<dbReference type="InterPro" id="IPR004358">
    <property type="entry name" value="Sig_transdc_His_kin-like_C"/>
</dbReference>
<dbReference type="SMART" id="SM00388">
    <property type="entry name" value="HisKA"/>
    <property type="match status" value="1"/>
</dbReference>
<dbReference type="PRINTS" id="PR00344">
    <property type="entry name" value="BCTRLSENSOR"/>
</dbReference>
<dbReference type="InterPro" id="IPR003661">
    <property type="entry name" value="HisK_dim/P_dom"/>
</dbReference>
<evidence type="ECO:0000256" key="3">
    <source>
        <dbReference type="ARBA" id="ARBA00012438"/>
    </source>
</evidence>
<keyword evidence="6 11" id="KW-0418">Kinase</keyword>
<dbReference type="EMBL" id="UHJJ01000009">
    <property type="protein sequence ID" value="SUQ14997.1"/>
    <property type="molecule type" value="Genomic_DNA"/>
</dbReference>
<dbReference type="SUPFAM" id="SSF47384">
    <property type="entry name" value="Homodimeric domain of signal transducing histidine kinase"/>
    <property type="match status" value="1"/>
</dbReference>
<dbReference type="Gene3D" id="1.10.287.130">
    <property type="match status" value="1"/>
</dbReference>
<evidence type="ECO:0000256" key="4">
    <source>
        <dbReference type="ARBA" id="ARBA00022553"/>
    </source>
</evidence>
<keyword evidence="7" id="KW-0902">Two-component regulatory system</keyword>
<keyword evidence="5" id="KW-0808">Transferase</keyword>
<accession>A0A316AGF7</accession>
<dbReference type="AlphaFoldDB" id="A0A316AGF7"/>
<keyword evidence="8" id="KW-0472">Membrane</keyword>
<feature type="transmembrane region" description="Helical" evidence="8">
    <location>
        <begin position="168"/>
        <end position="189"/>
    </location>
</feature>
<dbReference type="FunFam" id="3.30.565.10:FF:000006">
    <property type="entry name" value="Sensor histidine kinase WalK"/>
    <property type="match status" value="1"/>
</dbReference>
<dbReference type="GO" id="GO:0005886">
    <property type="term" value="C:plasma membrane"/>
    <property type="evidence" value="ECO:0007669"/>
    <property type="project" value="TreeGrafter"/>
</dbReference>
<dbReference type="RefSeq" id="WP_109712405.1">
    <property type="nucleotide sequence ID" value="NZ_QGDS01000009.1"/>
</dbReference>
<organism evidence="11 12">
    <name type="scientific">Faecalicatena contorta</name>
    <dbReference type="NCBI Taxonomy" id="39482"/>
    <lineage>
        <taxon>Bacteria</taxon>
        <taxon>Bacillati</taxon>
        <taxon>Bacillota</taxon>
        <taxon>Clostridia</taxon>
        <taxon>Lachnospirales</taxon>
        <taxon>Lachnospiraceae</taxon>
        <taxon>Faecalicatena</taxon>
    </lineage>
</organism>
<dbReference type="InterPro" id="IPR003594">
    <property type="entry name" value="HATPase_dom"/>
</dbReference>
<evidence type="ECO:0000256" key="7">
    <source>
        <dbReference type="ARBA" id="ARBA00023012"/>
    </source>
</evidence>
<keyword evidence="4" id="KW-0597">Phosphoprotein</keyword>
<feature type="transmembrane region" description="Helical" evidence="8">
    <location>
        <begin position="12"/>
        <end position="32"/>
    </location>
</feature>
<evidence type="ECO:0000313" key="11">
    <source>
        <dbReference type="EMBL" id="SUQ14997.1"/>
    </source>
</evidence>
<evidence type="ECO:0000259" key="9">
    <source>
        <dbReference type="PROSITE" id="PS50109"/>
    </source>
</evidence>
<feature type="domain" description="Histidine kinase" evidence="9">
    <location>
        <begin position="251"/>
        <end position="464"/>
    </location>
</feature>
<sequence length="466" mass="51779">MRRKFRTQLTLTIAVIVLAAVALISLLANIFINKEFEKYAKEQQQANAKDIAVNLSRQFDSLTGKWDLQFIHGVGMSAMYDGYIIRLMDLNGNVVWDAENHDMEACSQIMMEIIERMDRKRPSLKGSIVSQEYDLKQNGQKVGSLVISYYGPYFLSESDFNFLDSLNLVLAAIGSLALLCSLAAGGFWAKRISRPVIKTAHIAKQIAEGDYKIRFESNIKTRELDELVSAVNHMASSLDSQEELRKRLTNDIAHELRTPLAAVASHLEAIIEGVWEPSTERLQSCYEEIGRISGLVSDLERLAKVENENLRLEKTDVDLLELAHTVVGNFEPESVKKSISLSADGVESHLNADPDRMTQVIVNLLSNAIKYTPEGGQIRIMVKDTPQNGIITVEDNGIGISKDELPLIFERFYRTDKSRNRKTGGAGIGLTIVKSIVTAHGGTVKAESDAEHGSKFTVAIPKYPIP</sequence>
<comment type="catalytic activity">
    <reaction evidence="1">
        <text>ATP + protein L-histidine = ADP + protein N-phospho-L-histidine.</text>
        <dbReference type="EC" id="2.7.13.3"/>
    </reaction>
</comment>
<evidence type="ECO:0000259" key="10">
    <source>
        <dbReference type="PROSITE" id="PS50885"/>
    </source>
</evidence>
<dbReference type="Proteomes" id="UP000254051">
    <property type="component" value="Unassembled WGS sequence"/>
</dbReference>
<dbReference type="Gene3D" id="3.30.565.10">
    <property type="entry name" value="Histidine kinase-like ATPase, C-terminal domain"/>
    <property type="match status" value="1"/>
</dbReference>
<dbReference type="SMART" id="SM00304">
    <property type="entry name" value="HAMP"/>
    <property type="match status" value="1"/>
</dbReference>
<proteinExistence type="predicted"/>
<evidence type="ECO:0000313" key="12">
    <source>
        <dbReference type="Proteomes" id="UP000254051"/>
    </source>
</evidence>
<dbReference type="InterPro" id="IPR003660">
    <property type="entry name" value="HAMP_dom"/>
</dbReference>
<dbReference type="CDD" id="cd06225">
    <property type="entry name" value="HAMP"/>
    <property type="match status" value="1"/>
</dbReference>
<evidence type="ECO:0000256" key="5">
    <source>
        <dbReference type="ARBA" id="ARBA00022679"/>
    </source>
</evidence>
<evidence type="ECO:0000256" key="2">
    <source>
        <dbReference type="ARBA" id="ARBA00004370"/>
    </source>
</evidence>
<dbReference type="GO" id="GO:0016036">
    <property type="term" value="P:cellular response to phosphate starvation"/>
    <property type="evidence" value="ECO:0007669"/>
    <property type="project" value="TreeGrafter"/>
</dbReference>
<gene>
    <name evidence="11" type="ORF">SAMN05216529_10948</name>
</gene>
<dbReference type="PANTHER" id="PTHR45453:SF1">
    <property type="entry name" value="PHOSPHATE REGULON SENSOR PROTEIN PHOR"/>
    <property type="match status" value="1"/>
</dbReference>
<dbReference type="Pfam" id="PF00512">
    <property type="entry name" value="HisKA"/>
    <property type="match status" value="1"/>
</dbReference>
<name>A0A316AGF7_9FIRM</name>
<dbReference type="InterPro" id="IPR005467">
    <property type="entry name" value="His_kinase_dom"/>
</dbReference>
<dbReference type="Pfam" id="PF02518">
    <property type="entry name" value="HATPase_c"/>
    <property type="match status" value="1"/>
</dbReference>
<reference evidence="12" key="1">
    <citation type="submission" date="2017-07" db="EMBL/GenBank/DDBJ databases">
        <authorList>
            <person name="Varghese N."/>
            <person name="Submissions S."/>
        </authorList>
    </citation>
    <scope>NUCLEOTIDE SEQUENCE [LARGE SCALE GENOMIC DNA]</scope>
    <source>
        <strain evidence="12">NLAE-zl-C134</strain>
    </source>
</reference>
<dbReference type="SMART" id="SM00387">
    <property type="entry name" value="HATPase_c"/>
    <property type="match status" value="1"/>
</dbReference>
<dbReference type="Pfam" id="PF00672">
    <property type="entry name" value="HAMP"/>
    <property type="match status" value="1"/>
</dbReference>
<keyword evidence="12" id="KW-1185">Reference proteome</keyword>
<dbReference type="InterPro" id="IPR036890">
    <property type="entry name" value="HATPase_C_sf"/>
</dbReference>
<comment type="subcellular location">
    <subcellularLocation>
        <location evidence="2">Membrane</location>
    </subcellularLocation>
</comment>
<dbReference type="InterPro" id="IPR050351">
    <property type="entry name" value="BphY/WalK/GraS-like"/>
</dbReference>